<dbReference type="EMBL" id="CADEPI010000048">
    <property type="protein sequence ID" value="CAB3369847.1"/>
    <property type="molecule type" value="Genomic_DNA"/>
</dbReference>
<sequence>MSLPGAGQSGVLLLFLTLVSAAGSSFYSSSSPPSSASSSSNSVSSGRVLVSLLGYPTSCVYNGGLHACTFSLACWLVGGQFQRGCGGPGWLVTCCVPARISVRTDHPAPPEYNEIALRNNPYRREHDESNELHPIRKIECGLPQIHEFRKRIIGGDEAYFGEFPWQVHIRISGYQCGGVLVSRQFIATAAHCIHRARLKDITVYLGEYDTQDTGRYEEPLPSEVHRVVQKIVHPKFQYRVAQPDRYDLALLRLARPVYFKDNILPICLPREDTSFRGQTGVVAGWGKTDTSYGKTGTNILQKATVPILRDDECLLWHKQKNIRLELFSEMFCAGHRDGHMDACLVRVTPRISATAIKKSLKRFQGDSGGPLIVNHDGRWTLAGITSAGFGCAVDHQPGIYHKVAVTSRWIVKTIANSSRFVDFQHD</sequence>
<feature type="signal peptide" evidence="5">
    <location>
        <begin position="1"/>
        <end position="21"/>
    </location>
</feature>
<proteinExistence type="inferred from homology"/>
<dbReference type="PROSITE" id="PS50240">
    <property type="entry name" value="TRYPSIN_DOM"/>
    <property type="match status" value="1"/>
</dbReference>
<dbReference type="SUPFAM" id="SSF50494">
    <property type="entry name" value="Trypsin-like serine proteases"/>
    <property type="match status" value="1"/>
</dbReference>
<dbReference type="FunFam" id="2.40.10.10:FF:000028">
    <property type="entry name" value="Serine protease easter"/>
    <property type="match status" value="1"/>
</dbReference>
<dbReference type="Gene3D" id="2.40.10.10">
    <property type="entry name" value="Trypsin-like serine proteases"/>
    <property type="match status" value="1"/>
</dbReference>
<keyword evidence="3" id="KW-0325">Glycoprotein</keyword>
<dbReference type="CDD" id="cd00190">
    <property type="entry name" value="Tryp_SPc"/>
    <property type="match status" value="1"/>
</dbReference>
<dbReference type="PRINTS" id="PR00722">
    <property type="entry name" value="CHYMOTRYPSIN"/>
</dbReference>
<evidence type="ECO:0000256" key="5">
    <source>
        <dbReference type="SAM" id="SignalP"/>
    </source>
</evidence>
<evidence type="ECO:0000256" key="2">
    <source>
        <dbReference type="ARBA" id="ARBA00023157"/>
    </source>
</evidence>
<dbReference type="Proteomes" id="UP000494165">
    <property type="component" value="Unassembled WGS sequence"/>
</dbReference>
<keyword evidence="2" id="KW-1015">Disulfide bond</keyword>
<evidence type="ECO:0000256" key="3">
    <source>
        <dbReference type="ARBA" id="ARBA00023180"/>
    </source>
</evidence>
<organism evidence="7 8">
    <name type="scientific">Cloeon dipterum</name>
    <dbReference type="NCBI Taxonomy" id="197152"/>
    <lineage>
        <taxon>Eukaryota</taxon>
        <taxon>Metazoa</taxon>
        <taxon>Ecdysozoa</taxon>
        <taxon>Arthropoda</taxon>
        <taxon>Hexapoda</taxon>
        <taxon>Insecta</taxon>
        <taxon>Pterygota</taxon>
        <taxon>Palaeoptera</taxon>
        <taxon>Ephemeroptera</taxon>
        <taxon>Pisciforma</taxon>
        <taxon>Baetidae</taxon>
        <taxon>Cloeon</taxon>
    </lineage>
</organism>
<dbReference type="AlphaFoldDB" id="A0A8S1CDL4"/>
<dbReference type="SMART" id="SM00020">
    <property type="entry name" value="Tryp_SPc"/>
    <property type="match status" value="1"/>
</dbReference>
<accession>A0A8S1CDL4</accession>
<dbReference type="PANTHER" id="PTHR24252:SF7">
    <property type="entry name" value="HYALIN"/>
    <property type="match status" value="1"/>
</dbReference>
<keyword evidence="8" id="KW-1185">Reference proteome</keyword>
<reference evidence="7 8" key="1">
    <citation type="submission" date="2020-04" db="EMBL/GenBank/DDBJ databases">
        <authorList>
            <person name="Alioto T."/>
            <person name="Alioto T."/>
            <person name="Gomez Garrido J."/>
        </authorList>
    </citation>
    <scope>NUCLEOTIDE SEQUENCE [LARGE SCALE GENOMIC DNA]</scope>
</reference>
<comment type="similarity">
    <text evidence="4">Belongs to the peptidase S1 family. CLIP subfamily.</text>
</comment>
<comment type="caution">
    <text evidence="7">The sequence shown here is derived from an EMBL/GenBank/DDBJ whole genome shotgun (WGS) entry which is preliminary data.</text>
</comment>
<evidence type="ECO:0000313" key="7">
    <source>
        <dbReference type="EMBL" id="CAB3369847.1"/>
    </source>
</evidence>
<dbReference type="PANTHER" id="PTHR24252">
    <property type="entry name" value="ACROSIN-RELATED"/>
    <property type="match status" value="1"/>
</dbReference>
<protein>
    <recommendedName>
        <fullName evidence="6">Peptidase S1 domain-containing protein</fullName>
    </recommendedName>
</protein>
<dbReference type="InterPro" id="IPR001314">
    <property type="entry name" value="Peptidase_S1A"/>
</dbReference>
<evidence type="ECO:0000256" key="4">
    <source>
        <dbReference type="ARBA" id="ARBA00024195"/>
    </source>
</evidence>
<dbReference type="OrthoDB" id="6407006at2759"/>
<dbReference type="Pfam" id="PF00089">
    <property type="entry name" value="Trypsin"/>
    <property type="match status" value="2"/>
</dbReference>
<evidence type="ECO:0000313" key="8">
    <source>
        <dbReference type="Proteomes" id="UP000494165"/>
    </source>
</evidence>
<gene>
    <name evidence="7" type="ORF">CLODIP_2_CD14114</name>
</gene>
<feature type="chain" id="PRO_5035819907" description="Peptidase S1 domain-containing protein" evidence="5">
    <location>
        <begin position="22"/>
        <end position="426"/>
    </location>
</feature>
<evidence type="ECO:0000259" key="6">
    <source>
        <dbReference type="PROSITE" id="PS50240"/>
    </source>
</evidence>
<dbReference type="InterPro" id="IPR043504">
    <property type="entry name" value="Peptidase_S1_PA_chymotrypsin"/>
</dbReference>
<dbReference type="GO" id="GO:0006508">
    <property type="term" value="P:proteolysis"/>
    <property type="evidence" value="ECO:0007669"/>
    <property type="project" value="InterPro"/>
</dbReference>
<dbReference type="GO" id="GO:0004252">
    <property type="term" value="F:serine-type endopeptidase activity"/>
    <property type="evidence" value="ECO:0007669"/>
    <property type="project" value="InterPro"/>
</dbReference>
<dbReference type="InterPro" id="IPR009003">
    <property type="entry name" value="Peptidase_S1_PA"/>
</dbReference>
<keyword evidence="1 5" id="KW-0732">Signal</keyword>
<dbReference type="InterPro" id="IPR001254">
    <property type="entry name" value="Trypsin_dom"/>
</dbReference>
<evidence type="ECO:0000256" key="1">
    <source>
        <dbReference type="ARBA" id="ARBA00022729"/>
    </source>
</evidence>
<feature type="domain" description="Peptidase S1" evidence="6">
    <location>
        <begin position="152"/>
        <end position="415"/>
    </location>
</feature>
<name>A0A8S1CDL4_9INSE</name>